<name>A0A0D3L178_EMIH1</name>
<dbReference type="RefSeq" id="XP_005794192.1">
    <property type="nucleotide sequence ID" value="XM_005794135.1"/>
</dbReference>
<keyword evidence="5" id="KW-1185">Reference proteome</keyword>
<dbReference type="Pfam" id="PF00504">
    <property type="entry name" value="Chloroa_b-bind"/>
    <property type="match status" value="1"/>
</dbReference>
<evidence type="ECO:0000256" key="3">
    <source>
        <dbReference type="ARBA" id="ARBA00022640"/>
    </source>
</evidence>
<dbReference type="EnsemblProtists" id="EOD41763">
    <property type="protein sequence ID" value="EOD41763"/>
    <property type="gene ID" value="EMIHUDRAFT_194268"/>
</dbReference>
<dbReference type="PaxDb" id="2903-EOD41763"/>
<proteinExistence type="predicted"/>
<dbReference type="SUPFAM" id="SSF103511">
    <property type="entry name" value="Chlorophyll a-b binding protein"/>
    <property type="match status" value="1"/>
</dbReference>
<reference evidence="4" key="2">
    <citation type="submission" date="2024-10" db="UniProtKB">
        <authorList>
            <consortium name="EnsemblProtists"/>
        </authorList>
    </citation>
    <scope>IDENTIFICATION</scope>
</reference>
<dbReference type="Proteomes" id="UP000013827">
    <property type="component" value="Unassembled WGS sequence"/>
</dbReference>
<reference evidence="5" key="1">
    <citation type="journal article" date="2013" name="Nature">
        <title>Pan genome of the phytoplankton Emiliania underpins its global distribution.</title>
        <authorList>
            <person name="Read B.A."/>
            <person name="Kegel J."/>
            <person name="Klute M.J."/>
            <person name="Kuo A."/>
            <person name="Lefebvre S.C."/>
            <person name="Maumus F."/>
            <person name="Mayer C."/>
            <person name="Miller J."/>
            <person name="Monier A."/>
            <person name="Salamov A."/>
            <person name="Young J."/>
            <person name="Aguilar M."/>
            <person name="Claverie J.M."/>
            <person name="Frickenhaus S."/>
            <person name="Gonzalez K."/>
            <person name="Herman E.K."/>
            <person name="Lin Y.C."/>
            <person name="Napier J."/>
            <person name="Ogata H."/>
            <person name="Sarno A.F."/>
            <person name="Shmutz J."/>
            <person name="Schroeder D."/>
            <person name="de Vargas C."/>
            <person name="Verret F."/>
            <person name="von Dassow P."/>
            <person name="Valentin K."/>
            <person name="Van de Peer Y."/>
            <person name="Wheeler G."/>
            <person name="Dacks J.B."/>
            <person name="Delwiche C.F."/>
            <person name="Dyhrman S.T."/>
            <person name="Glockner G."/>
            <person name="John U."/>
            <person name="Richards T."/>
            <person name="Worden A.Z."/>
            <person name="Zhang X."/>
            <person name="Grigoriev I.V."/>
            <person name="Allen A.E."/>
            <person name="Bidle K."/>
            <person name="Borodovsky M."/>
            <person name="Bowler C."/>
            <person name="Brownlee C."/>
            <person name="Cock J.M."/>
            <person name="Elias M."/>
            <person name="Gladyshev V.N."/>
            <person name="Groth M."/>
            <person name="Guda C."/>
            <person name="Hadaegh A."/>
            <person name="Iglesias-Rodriguez M.D."/>
            <person name="Jenkins J."/>
            <person name="Jones B.M."/>
            <person name="Lawson T."/>
            <person name="Leese F."/>
            <person name="Lindquist E."/>
            <person name="Lobanov A."/>
            <person name="Lomsadze A."/>
            <person name="Malik S.B."/>
            <person name="Marsh M.E."/>
            <person name="Mackinder L."/>
            <person name="Mock T."/>
            <person name="Mueller-Roeber B."/>
            <person name="Pagarete A."/>
            <person name="Parker M."/>
            <person name="Probert I."/>
            <person name="Quesneville H."/>
            <person name="Raines C."/>
            <person name="Rensing S.A."/>
            <person name="Riano-Pachon D.M."/>
            <person name="Richier S."/>
            <person name="Rokitta S."/>
            <person name="Shiraiwa Y."/>
            <person name="Soanes D.M."/>
            <person name="van der Giezen M."/>
            <person name="Wahlund T.M."/>
            <person name="Williams B."/>
            <person name="Wilson W."/>
            <person name="Wolfe G."/>
            <person name="Wurch L.L."/>
        </authorList>
    </citation>
    <scope>NUCLEOTIDE SEQUENCE</scope>
</reference>
<evidence type="ECO:0000313" key="4">
    <source>
        <dbReference type="EnsemblProtists" id="EOD41763"/>
    </source>
</evidence>
<protein>
    <submittedName>
        <fullName evidence="4">Uncharacterized protein</fullName>
    </submittedName>
</protein>
<dbReference type="KEGG" id="ehx:EMIHUDRAFT_194268"/>
<dbReference type="Gene3D" id="1.10.3460.10">
    <property type="entry name" value="Chlorophyll a/b binding protein domain"/>
    <property type="match status" value="1"/>
</dbReference>
<evidence type="ECO:0000256" key="2">
    <source>
        <dbReference type="ARBA" id="ARBA00022528"/>
    </source>
</evidence>
<keyword evidence="2" id="KW-0150">Chloroplast</keyword>
<dbReference type="InterPro" id="IPR022796">
    <property type="entry name" value="Chloroa_b-bind"/>
</dbReference>
<evidence type="ECO:0000256" key="1">
    <source>
        <dbReference type="ARBA" id="ARBA00004229"/>
    </source>
</evidence>
<keyword evidence="3" id="KW-0934">Plastid</keyword>
<comment type="subcellular location">
    <subcellularLocation>
        <location evidence="1">Plastid</location>
        <location evidence="1">Chloroplast</location>
    </subcellularLocation>
</comment>
<dbReference type="GeneID" id="17287456"/>
<dbReference type="AlphaFoldDB" id="A0A0D3L178"/>
<organism evidence="4 5">
    <name type="scientific">Emiliania huxleyi (strain CCMP1516)</name>
    <dbReference type="NCBI Taxonomy" id="280463"/>
    <lineage>
        <taxon>Eukaryota</taxon>
        <taxon>Haptista</taxon>
        <taxon>Haptophyta</taxon>
        <taxon>Prymnesiophyceae</taxon>
        <taxon>Isochrysidales</taxon>
        <taxon>Noelaerhabdaceae</taxon>
        <taxon>Emiliania</taxon>
    </lineage>
</organism>
<evidence type="ECO:0000313" key="5">
    <source>
        <dbReference type="Proteomes" id="UP000013827"/>
    </source>
</evidence>
<dbReference type="GO" id="GO:0009507">
    <property type="term" value="C:chloroplast"/>
    <property type="evidence" value="ECO:0007669"/>
    <property type="project" value="UniProtKB-SubCell"/>
</dbReference>
<accession>A0A0D3L178</accession>
<sequence>MTRNARLAMLAAAGWPLSELLRGGRAPSVLNGGLGDGPVPFTLVLAAGAAAYELSANELFNGRLAMLAITGFAAQEFLWGTPVVEQTPFFFGR</sequence>
<dbReference type="HOGENOM" id="CLU_2404164_0_0_1"/>